<dbReference type="NCBIfam" id="NF008653">
    <property type="entry name" value="PRK11650.1"/>
    <property type="match status" value="1"/>
</dbReference>
<dbReference type="Gene3D" id="2.40.50.100">
    <property type="match status" value="1"/>
</dbReference>
<evidence type="ECO:0000256" key="8">
    <source>
        <dbReference type="ARBA" id="ARBA00023136"/>
    </source>
</evidence>
<dbReference type="GO" id="GO:0005524">
    <property type="term" value="F:ATP binding"/>
    <property type="evidence" value="ECO:0007669"/>
    <property type="project" value="UniProtKB-KW"/>
</dbReference>
<sequence>MTGTTAPLTISVRNLAKTYGSTHLMKDVNIDFLHQEFTVVLGPSGCGKSTLLRMIAGLEEITSGEIRIGDRDVTRAAPKDRGCAMVFQNYALYPHMTVRKNICYGLKLAGLSSAEQTSRAGKIATMLGLEHLLDRLPSQLSGGQRQRVAIGRAIARQQDVLLFDEPLSNLDASMRNDMRVELRKLHDQLGCTSIFVTHDQIEAMTLADRIIVMNQGCVEQVGTPTEVYHRPANEFVARFIGTPPMNLIPASLSDHSIRLADGQFVPLPLPDTASLPEHGEVKIGIRPENLRASPVSGAFTGTVTAVEDLGSHYLLHCAVGGSPVLVTQRTIPPDVGKPVWLDAQTGTVSYFDGRSGERLRREQPTSPSSTSGG</sequence>
<keyword evidence="2" id="KW-1003">Cell membrane</keyword>
<evidence type="ECO:0000259" key="10">
    <source>
        <dbReference type="PROSITE" id="PS50893"/>
    </source>
</evidence>
<evidence type="ECO:0000256" key="9">
    <source>
        <dbReference type="SAM" id="MobiDB-lite"/>
    </source>
</evidence>
<organism evidence="11 12">
    <name type="scientific">Paraburkholderia denitrificans</name>
    <dbReference type="NCBI Taxonomy" id="694025"/>
    <lineage>
        <taxon>Bacteria</taxon>
        <taxon>Pseudomonadati</taxon>
        <taxon>Pseudomonadota</taxon>
        <taxon>Betaproteobacteria</taxon>
        <taxon>Burkholderiales</taxon>
        <taxon>Burkholderiaceae</taxon>
        <taxon>Paraburkholderia</taxon>
    </lineage>
</organism>
<evidence type="ECO:0000256" key="5">
    <source>
        <dbReference type="ARBA" id="ARBA00022741"/>
    </source>
</evidence>
<name>A0ABW0JC90_9BURK</name>
<dbReference type="InterPro" id="IPR017871">
    <property type="entry name" value="ABC_transporter-like_CS"/>
</dbReference>
<dbReference type="RefSeq" id="WP_377713038.1">
    <property type="nucleotide sequence ID" value="NZ_JBHSMP010000020.1"/>
</dbReference>
<accession>A0ABW0JC90</accession>
<dbReference type="Pfam" id="PF08402">
    <property type="entry name" value="TOBE_2"/>
    <property type="match status" value="1"/>
</dbReference>
<dbReference type="SUPFAM" id="SSF52540">
    <property type="entry name" value="P-loop containing nucleoside triphosphate hydrolases"/>
    <property type="match status" value="1"/>
</dbReference>
<dbReference type="EMBL" id="JBHSMP010000020">
    <property type="protein sequence ID" value="MFC5430521.1"/>
    <property type="molecule type" value="Genomic_DNA"/>
</dbReference>
<feature type="region of interest" description="Disordered" evidence="9">
    <location>
        <begin position="352"/>
        <end position="373"/>
    </location>
</feature>
<dbReference type="InterPro" id="IPR003593">
    <property type="entry name" value="AAA+_ATPase"/>
</dbReference>
<feature type="compositionally biased region" description="Polar residues" evidence="9">
    <location>
        <begin position="364"/>
        <end position="373"/>
    </location>
</feature>
<proteinExistence type="predicted"/>
<gene>
    <name evidence="11" type="ORF">ACFPTO_17190</name>
</gene>
<dbReference type="InterPro" id="IPR008995">
    <property type="entry name" value="Mo/tungstate-bd_C_term_dom"/>
</dbReference>
<dbReference type="Gene3D" id="3.40.50.300">
    <property type="entry name" value="P-loop containing nucleotide triphosphate hydrolases"/>
    <property type="match status" value="1"/>
</dbReference>
<dbReference type="PROSITE" id="PS50893">
    <property type="entry name" value="ABC_TRANSPORTER_2"/>
    <property type="match status" value="1"/>
</dbReference>
<keyword evidence="4" id="KW-0762">Sugar transport</keyword>
<keyword evidence="6 11" id="KW-0067">ATP-binding</keyword>
<evidence type="ECO:0000256" key="4">
    <source>
        <dbReference type="ARBA" id="ARBA00022597"/>
    </source>
</evidence>
<evidence type="ECO:0000256" key="6">
    <source>
        <dbReference type="ARBA" id="ARBA00022840"/>
    </source>
</evidence>
<dbReference type="SUPFAM" id="SSF50331">
    <property type="entry name" value="MOP-like"/>
    <property type="match status" value="1"/>
</dbReference>
<dbReference type="InterPro" id="IPR027417">
    <property type="entry name" value="P-loop_NTPase"/>
</dbReference>
<dbReference type="PANTHER" id="PTHR43875:SF12">
    <property type="entry name" value="SN-GLYCEROL-3-PHOSPHATE IMPORT ATP-BINDING PROTEIN UGPC"/>
    <property type="match status" value="1"/>
</dbReference>
<dbReference type="Pfam" id="PF00005">
    <property type="entry name" value="ABC_tran"/>
    <property type="match status" value="1"/>
</dbReference>
<dbReference type="Gene3D" id="2.40.50.140">
    <property type="entry name" value="Nucleic acid-binding proteins"/>
    <property type="match status" value="1"/>
</dbReference>
<evidence type="ECO:0000256" key="1">
    <source>
        <dbReference type="ARBA" id="ARBA00022448"/>
    </source>
</evidence>
<evidence type="ECO:0000256" key="2">
    <source>
        <dbReference type="ARBA" id="ARBA00022475"/>
    </source>
</evidence>
<feature type="compositionally biased region" description="Basic and acidic residues" evidence="9">
    <location>
        <begin position="354"/>
        <end position="363"/>
    </location>
</feature>
<dbReference type="InterPro" id="IPR003439">
    <property type="entry name" value="ABC_transporter-like_ATP-bd"/>
</dbReference>
<dbReference type="SMART" id="SM00382">
    <property type="entry name" value="AAA"/>
    <property type="match status" value="1"/>
</dbReference>
<dbReference type="InterPro" id="IPR047641">
    <property type="entry name" value="ABC_transpr_MalK/UgpC-like"/>
</dbReference>
<evidence type="ECO:0000256" key="3">
    <source>
        <dbReference type="ARBA" id="ARBA00022519"/>
    </source>
</evidence>
<dbReference type="PROSITE" id="PS00211">
    <property type="entry name" value="ABC_TRANSPORTER_1"/>
    <property type="match status" value="1"/>
</dbReference>
<dbReference type="InterPro" id="IPR012340">
    <property type="entry name" value="NA-bd_OB-fold"/>
</dbReference>
<protein>
    <submittedName>
        <fullName evidence="11">ABC transporter ATP-binding protein</fullName>
    </submittedName>
</protein>
<dbReference type="InterPro" id="IPR015855">
    <property type="entry name" value="ABC_transpr_MalK-like"/>
</dbReference>
<dbReference type="CDD" id="cd03301">
    <property type="entry name" value="ABC_MalK_N"/>
    <property type="match status" value="1"/>
</dbReference>
<comment type="caution">
    <text evidence="11">The sequence shown here is derived from an EMBL/GenBank/DDBJ whole genome shotgun (WGS) entry which is preliminary data.</text>
</comment>
<keyword evidence="7" id="KW-1278">Translocase</keyword>
<keyword evidence="5" id="KW-0547">Nucleotide-binding</keyword>
<dbReference type="InterPro" id="IPR013611">
    <property type="entry name" value="Transp-assoc_OB_typ2"/>
</dbReference>
<keyword evidence="1" id="KW-0813">Transport</keyword>
<evidence type="ECO:0000313" key="12">
    <source>
        <dbReference type="Proteomes" id="UP001596103"/>
    </source>
</evidence>
<keyword evidence="3" id="KW-0997">Cell inner membrane</keyword>
<evidence type="ECO:0000256" key="7">
    <source>
        <dbReference type="ARBA" id="ARBA00022967"/>
    </source>
</evidence>
<feature type="domain" description="ABC transporter" evidence="10">
    <location>
        <begin position="10"/>
        <end position="240"/>
    </location>
</feature>
<dbReference type="PANTHER" id="PTHR43875">
    <property type="entry name" value="MALTODEXTRIN IMPORT ATP-BINDING PROTEIN MSMX"/>
    <property type="match status" value="1"/>
</dbReference>
<evidence type="ECO:0000313" key="11">
    <source>
        <dbReference type="EMBL" id="MFC5430521.1"/>
    </source>
</evidence>
<reference evidence="12" key="1">
    <citation type="journal article" date="2019" name="Int. J. Syst. Evol. Microbiol.">
        <title>The Global Catalogue of Microorganisms (GCM) 10K type strain sequencing project: providing services to taxonomists for standard genome sequencing and annotation.</title>
        <authorList>
            <consortium name="The Broad Institute Genomics Platform"/>
            <consortium name="The Broad Institute Genome Sequencing Center for Infectious Disease"/>
            <person name="Wu L."/>
            <person name="Ma J."/>
        </authorList>
    </citation>
    <scope>NUCLEOTIDE SEQUENCE [LARGE SCALE GENOMIC DNA]</scope>
    <source>
        <strain evidence="12">CCUG 56042</strain>
    </source>
</reference>
<keyword evidence="12" id="KW-1185">Reference proteome</keyword>
<dbReference type="Proteomes" id="UP001596103">
    <property type="component" value="Unassembled WGS sequence"/>
</dbReference>
<keyword evidence="8" id="KW-0472">Membrane</keyword>